<dbReference type="EMBL" id="JACPNR010000006">
    <property type="protein sequence ID" value="MBI2678021.1"/>
    <property type="molecule type" value="Genomic_DNA"/>
</dbReference>
<gene>
    <name evidence="1" type="ORF">HYX28_04520</name>
</gene>
<sequence length="509" mass="57203">MSPEALARAIQDFLGEAPSAVVREEGEITFDFSSARYSVSSEHGKCVLHLWSGERNAVRRVVDAEQKDRVLRLQVQRFGRGQPTKLEICRDRDQRTPTAKKAARTAYKRLLERVLAKSFPDANVEKLTSAMDLEQSFGPIYTRGLLRRGNSAFAVLGVNASETQASVDAALTFGLLWLDHCRYRDARRVVEGLQLFVPPRTSAIVRERMAHLNHAAAKFALYELDERELALAVVDCRDRGNVATRLVRAPDERAARERFAAQTARVRAIVPDAEAVVLNGTEMAYRLHGLEFAHARIAALPGSFRNAAELSFGPPPQETLLTDDTGADFERFARMLAAARVSHADRTNPLYRMHPERWLESLVSRNLAQLDARLLSAPVYSQVPAFSASDRAMIDVLGVTRESRLAVIELKADEDIHLPLQGIDYWARVEWHHQRGEFKQFGYFAGVELSPAPPLLLLVAPALRVHPATDTLLRYISPEIDCELLGIDERWREELRVVFRKRSRSQGAD</sequence>
<proteinExistence type="predicted"/>
<comment type="caution">
    <text evidence="1">The sequence shown here is derived from an EMBL/GenBank/DDBJ whole genome shotgun (WGS) entry which is preliminary data.</text>
</comment>
<organism evidence="1 2">
    <name type="scientific">Candidatus Korobacter versatilis</name>
    <dbReference type="NCBI Taxonomy" id="658062"/>
    <lineage>
        <taxon>Bacteria</taxon>
        <taxon>Pseudomonadati</taxon>
        <taxon>Acidobacteriota</taxon>
        <taxon>Terriglobia</taxon>
        <taxon>Terriglobales</taxon>
        <taxon>Candidatus Korobacteraceae</taxon>
        <taxon>Candidatus Korobacter</taxon>
    </lineage>
</organism>
<protein>
    <recommendedName>
        <fullName evidence="3">DUF91 domain-containing protein</fullName>
    </recommendedName>
</protein>
<dbReference type="Proteomes" id="UP000779809">
    <property type="component" value="Unassembled WGS sequence"/>
</dbReference>
<evidence type="ECO:0000313" key="2">
    <source>
        <dbReference type="Proteomes" id="UP000779809"/>
    </source>
</evidence>
<evidence type="ECO:0000313" key="1">
    <source>
        <dbReference type="EMBL" id="MBI2678021.1"/>
    </source>
</evidence>
<dbReference type="AlphaFoldDB" id="A0A932A7B0"/>
<reference evidence="1" key="1">
    <citation type="submission" date="2020-07" db="EMBL/GenBank/DDBJ databases">
        <title>Huge and variable diversity of episymbiotic CPR bacteria and DPANN archaea in groundwater ecosystems.</title>
        <authorList>
            <person name="He C.Y."/>
            <person name="Keren R."/>
            <person name="Whittaker M."/>
            <person name="Farag I.F."/>
            <person name="Doudna J."/>
            <person name="Cate J.H.D."/>
            <person name="Banfield J.F."/>
        </authorList>
    </citation>
    <scope>NUCLEOTIDE SEQUENCE</scope>
    <source>
        <strain evidence="1">NC_groundwater_580_Pr5_B-0.1um_64_19</strain>
    </source>
</reference>
<evidence type="ECO:0008006" key="3">
    <source>
        <dbReference type="Google" id="ProtNLM"/>
    </source>
</evidence>
<accession>A0A932A7B0</accession>
<name>A0A932A7B0_9BACT</name>